<dbReference type="SUPFAM" id="SSF103637">
    <property type="entry name" value="CCHHC domain"/>
    <property type="match status" value="7"/>
</dbReference>
<evidence type="ECO:0000256" key="4">
    <source>
        <dbReference type="ARBA" id="ARBA00010194"/>
    </source>
</evidence>
<feature type="region of interest" description="Disordered" evidence="16">
    <location>
        <begin position="789"/>
        <end position="879"/>
    </location>
</feature>
<feature type="compositionally biased region" description="Basic and acidic residues" evidence="16">
    <location>
        <begin position="292"/>
        <end position="305"/>
    </location>
</feature>
<dbReference type="GO" id="GO:0000981">
    <property type="term" value="F:DNA-binding transcription factor activity, RNA polymerase II-specific"/>
    <property type="evidence" value="ECO:0007669"/>
    <property type="project" value="TreeGrafter"/>
</dbReference>
<evidence type="ECO:0000256" key="13">
    <source>
        <dbReference type="ARBA" id="ARBA00023242"/>
    </source>
</evidence>
<feature type="compositionally biased region" description="Acidic residues" evidence="16">
    <location>
        <begin position="280"/>
        <end position="291"/>
    </location>
</feature>
<name>A0A9Q1J818_SYNKA</name>
<dbReference type="Gene3D" id="3.40.50.150">
    <property type="entry name" value="Vaccinia Virus protein VP39"/>
    <property type="match status" value="1"/>
</dbReference>
<dbReference type="GO" id="GO:0007399">
    <property type="term" value="P:nervous system development"/>
    <property type="evidence" value="ECO:0007669"/>
    <property type="project" value="UniProtKB-KW"/>
</dbReference>
<keyword evidence="9" id="KW-0862">Zinc</keyword>
<dbReference type="GO" id="GO:0000978">
    <property type="term" value="F:RNA polymerase II cis-regulatory region sequence-specific DNA binding"/>
    <property type="evidence" value="ECO:0007669"/>
    <property type="project" value="TreeGrafter"/>
</dbReference>
<dbReference type="OrthoDB" id="10069059at2759"/>
<dbReference type="Gene3D" id="4.10.320.30">
    <property type="match status" value="7"/>
</dbReference>
<feature type="region of interest" description="Disordered" evidence="16">
    <location>
        <begin position="41"/>
        <end position="495"/>
    </location>
</feature>
<evidence type="ECO:0000256" key="8">
    <source>
        <dbReference type="ARBA" id="ARBA00022771"/>
    </source>
</evidence>
<feature type="compositionally biased region" description="Basic and acidic residues" evidence="16">
    <location>
        <begin position="425"/>
        <end position="444"/>
    </location>
</feature>
<feature type="compositionally biased region" description="Acidic residues" evidence="16">
    <location>
        <begin position="376"/>
        <end position="405"/>
    </location>
</feature>
<evidence type="ECO:0000256" key="7">
    <source>
        <dbReference type="ARBA" id="ARBA00022737"/>
    </source>
</evidence>
<evidence type="ECO:0000256" key="12">
    <source>
        <dbReference type="ARBA" id="ARBA00023163"/>
    </source>
</evidence>
<gene>
    <name evidence="18" type="ORF">SKAU_G00107690</name>
</gene>
<feature type="compositionally biased region" description="Acidic residues" evidence="16">
    <location>
        <begin position="263"/>
        <end position="272"/>
    </location>
</feature>
<dbReference type="InterPro" id="IPR013681">
    <property type="entry name" value="Myelin_TF"/>
</dbReference>
<dbReference type="GO" id="GO:0005737">
    <property type="term" value="C:cytoplasm"/>
    <property type="evidence" value="ECO:0007669"/>
    <property type="project" value="UniProtKB-SubCell"/>
</dbReference>
<keyword evidence="13" id="KW-0539">Nucleus</keyword>
<comment type="similarity">
    <text evidence="4">Belongs to the MYT1 family.</text>
</comment>
<feature type="compositionally biased region" description="Acidic residues" evidence="16">
    <location>
        <begin position="314"/>
        <end position="333"/>
    </location>
</feature>
<dbReference type="Pfam" id="PF01135">
    <property type="entry name" value="PCMT"/>
    <property type="match status" value="1"/>
</dbReference>
<dbReference type="InterPro" id="IPR036060">
    <property type="entry name" value="Znf_C2H2C_sf"/>
</dbReference>
<keyword evidence="8 14" id="KW-0863">Zinc-finger</keyword>
<evidence type="ECO:0000256" key="3">
    <source>
        <dbReference type="ARBA" id="ARBA00005369"/>
    </source>
</evidence>
<evidence type="ECO:0000313" key="18">
    <source>
        <dbReference type="EMBL" id="KAJ8370741.1"/>
    </source>
</evidence>
<feature type="region of interest" description="Disordered" evidence="16">
    <location>
        <begin position="640"/>
        <end position="663"/>
    </location>
</feature>
<feature type="coiled-coil region" evidence="15">
    <location>
        <begin position="1116"/>
        <end position="1178"/>
    </location>
</feature>
<reference evidence="18" key="1">
    <citation type="journal article" date="2023" name="Science">
        <title>Genome structures resolve the early diversification of teleost fishes.</title>
        <authorList>
            <person name="Parey E."/>
            <person name="Louis A."/>
            <person name="Montfort J."/>
            <person name="Bouchez O."/>
            <person name="Roques C."/>
            <person name="Iampietro C."/>
            <person name="Lluch J."/>
            <person name="Castinel A."/>
            <person name="Donnadieu C."/>
            <person name="Desvignes T."/>
            <person name="Floi Bucao C."/>
            <person name="Jouanno E."/>
            <person name="Wen M."/>
            <person name="Mejri S."/>
            <person name="Dirks R."/>
            <person name="Jansen H."/>
            <person name="Henkel C."/>
            <person name="Chen W.J."/>
            <person name="Zahm M."/>
            <person name="Cabau C."/>
            <person name="Klopp C."/>
            <person name="Thompson A.W."/>
            <person name="Robinson-Rechavi M."/>
            <person name="Braasch I."/>
            <person name="Lecointre G."/>
            <person name="Bobe J."/>
            <person name="Postlethwait J.H."/>
            <person name="Berthelot C."/>
            <person name="Roest Crollius H."/>
            <person name="Guiguen Y."/>
        </authorList>
    </citation>
    <scope>NUCLEOTIDE SEQUENCE</scope>
    <source>
        <tissue evidence="18">Blood</tissue>
    </source>
</reference>
<feature type="compositionally biased region" description="Gly residues" evidence="16">
    <location>
        <begin position="1539"/>
        <end position="1551"/>
    </location>
</feature>
<proteinExistence type="inferred from homology"/>
<keyword evidence="15" id="KW-0175">Coiled coil</keyword>
<sequence length="1657" mass="184952">MAREGKDWDFRRTYSSAENEFRGELLNQRWTRGERVSSCETAKRLQSRRIKMSVESDEKRTRTRSKGTKVPTELVGQDLSCPTPGCNGSGHNSGKYARHRSGLSCPLARKRKLQEVGTDLDQPTSKRKSHPLKLALDEGYNVDSDGSSSEETEAKEDSATEESEEAQEEQQEEVTEEKENTRETQSPAEPADEECLVVESVSTVKSKEGEQSPKATPAPGSQKEDYTSYHEMVASSLLNLGQITQSHSPAEATPIQQQVTMDTETDSQEETEHDAVEEHADVEDEDDEDERESTGEVQEKGRITMEELSQGQTVEEEEDDEEEDDDDDEEEEDGKQCTSQKDNSDHQYFSGEFQKLQAKEEEDVEEEAIPERQSEETLEEEEEDEEEEDEEEEEEVEDENEEEEGACTARASSSTIATGSPAQRLDAESQSEGHRPTPSEDYTSHKAGASVIIEVRSEESEKDEDEDEDGDDEEEDEDDDSLSQKSAVTDESEMYDMTRGNLGLLEQAIALKAEQVKGPRELGRTSDHLRYFTMEDRTSKPIDAIRKGYFKESSRPEKREIKCPTPGCDGTGHVTGLYPHHRSLSGCPHKDRIPPEILAMHENVLKCPTPGCTGQGHVNSNRNTHRSLSGCPIAAAEKLSKTHEKQQLPQPMSEHPKGSPNSDRVLRPMCFVKQLEIPQYGSYRPNVLPTTPRANLAKELEKYSKVSFDYASFDVQVFGKRMLAPKIHTSETSPKAFKPGMTTPMMPRPLTWPPPAILNLSTRCWERPENLSTKQQDLASKSMDIEVDENGTLDLSMKKPVKREGSLSCVSPGVRSPDPSSSSSSQHPGSSDMTSPHSSHAYKQEEWEGPLDYTKPNRQREEDLEEMEQTAQSFASSDAEDCEMMQDCLEDRKYPGEVTTPSFKVKFQTKDCKKELLLCPTPGCDGSGHITGNYASHRSLSGCPLADKSLRSLMAAHSAELKCPTPGCDGSGHITGNYASHRSLSGCPRAKKGGIKTTPTKDDKEDSELLKCPVPGCDSLGHISGKYATHRSAYGCPLAARRQKEGLLNGSPFSWKSFKTEGPTCPTPGCDGSGHANGSFLTHRSLSGCPRASFAKKKAKFPGDEYLSTKFRASDVLDNDEDIKQLNKEISELNESNSEMEADMVNLQTQISSMEKNLKNIEEENKIIEEQNEALFMELSGLSQALIHSLANIRLPHMQEPITEQNFDAYVNILTDMYSNKECYQNPENKALIETINQAVKGIKIFDSILVYVAVGGRDNEIPPGPPLTPAKMGGAVSAGEDNDELIDNLKEAHYIRSELVEQAFRAIDRADYYLEEFRDNAYKDLAWRHGNIHLSAPCIYSEVMEALDLQPGLSFLNLGSGTGYLSTMVGLILGPFGVNHGVELHADVIEYAYQRLEFFIKTSDSFDKFEFCEPSFVVGNCLEITPESRQYDRVYCGAGVQREHEDYMKNLLKVGGILVLPLEEKLTKITRTGYNAWETKKIIAVSFAPLVLPKNRDNGKTKIVPLPAMFEVRTLQDLARISIRHTLKKTAGQERGRGGGVARGGIGGVPKSGPRFKRRRMHRRRMDSVLLANQHMFLNRMLPGPMDDNNNCDGAEEERADESAVGGEAEEEEEEEEDREGRELRSEPAVNVLRERILGLPLPEPLKMYLLYYREK</sequence>
<dbReference type="Proteomes" id="UP001152622">
    <property type="component" value="Chromosome 3"/>
</dbReference>
<evidence type="ECO:0000256" key="1">
    <source>
        <dbReference type="ARBA" id="ARBA00004123"/>
    </source>
</evidence>
<dbReference type="PANTHER" id="PTHR10816:SF10">
    <property type="entry name" value="MYELIN TRANSCRIPTION FACTOR 1"/>
    <property type="match status" value="1"/>
</dbReference>
<evidence type="ECO:0000259" key="17">
    <source>
        <dbReference type="Pfam" id="PF08474"/>
    </source>
</evidence>
<dbReference type="SUPFAM" id="SSF53335">
    <property type="entry name" value="S-adenosyl-L-methionine-dependent methyltransferases"/>
    <property type="match status" value="1"/>
</dbReference>
<evidence type="ECO:0000256" key="11">
    <source>
        <dbReference type="ARBA" id="ARBA00023125"/>
    </source>
</evidence>
<keyword evidence="6" id="KW-0479">Metal-binding</keyword>
<dbReference type="Pfam" id="PF01530">
    <property type="entry name" value="zf-C2HC"/>
    <property type="match status" value="7"/>
</dbReference>
<dbReference type="GO" id="GO:0008270">
    <property type="term" value="F:zinc ion binding"/>
    <property type="evidence" value="ECO:0007669"/>
    <property type="project" value="UniProtKB-KW"/>
</dbReference>
<dbReference type="PROSITE" id="PS51802">
    <property type="entry name" value="ZF_CCHHC"/>
    <property type="match status" value="7"/>
</dbReference>
<dbReference type="GO" id="GO:0030154">
    <property type="term" value="P:cell differentiation"/>
    <property type="evidence" value="ECO:0007669"/>
    <property type="project" value="UniProtKB-KW"/>
</dbReference>
<feature type="compositionally biased region" description="Polar residues" evidence="16">
    <location>
        <begin position="236"/>
        <end position="262"/>
    </location>
</feature>
<feature type="compositionally biased region" description="Polar residues" evidence="16">
    <location>
        <begin position="410"/>
        <end position="421"/>
    </location>
</feature>
<evidence type="ECO:0000256" key="5">
    <source>
        <dbReference type="ARBA" id="ARBA00022490"/>
    </source>
</evidence>
<feature type="region of interest" description="Disordered" evidence="16">
    <location>
        <begin position="1530"/>
        <end position="1561"/>
    </location>
</feature>
<keyword evidence="10" id="KW-0805">Transcription regulation</keyword>
<dbReference type="InterPro" id="IPR002515">
    <property type="entry name" value="Znf_C2H2C"/>
</dbReference>
<organism evidence="18 19">
    <name type="scientific">Synaphobranchus kaupii</name>
    <name type="common">Kaup's arrowtooth eel</name>
    <dbReference type="NCBI Taxonomy" id="118154"/>
    <lineage>
        <taxon>Eukaryota</taxon>
        <taxon>Metazoa</taxon>
        <taxon>Chordata</taxon>
        <taxon>Craniata</taxon>
        <taxon>Vertebrata</taxon>
        <taxon>Euteleostomi</taxon>
        <taxon>Actinopterygii</taxon>
        <taxon>Neopterygii</taxon>
        <taxon>Teleostei</taxon>
        <taxon>Anguilliformes</taxon>
        <taxon>Synaphobranchidae</taxon>
        <taxon>Synaphobranchus</taxon>
    </lineage>
</organism>
<comment type="caution">
    <text evidence="18">The sequence shown here is derived from an EMBL/GenBank/DDBJ whole genome shotgun (WGS) entry which is preliminary data.</text>
</comment>
<feature type="compositionally biased region" description="Acidic residues" evidence="16">
    <location>
        <begin position="1609"/>
        <end position="1619"/>
    </location>
</feature>
<comment type="similarity">
    <text evidence="3">Belongs to the methyltransferase superfamily. L-isoaspartyl/D-aspartyl protein methyltransferase family.</text>
</comment>
<dbReference type="FunFam" id="3.40.50.150:FF:000015">
    <property type="entry name" value="Protein-L-isoaspartate (D-aspartate) O-methyltransferase domain-containing 1"/>
    <property type="match status" value="1"/>
</dbReference>
<accession>A0A9Q1J818</accession>
<evidence type="ECO:0000256" key="9">
    <source>
        <dbReference type="ARBA" id="ARBA00022833"/>
    </source>
</evidence>
<evidence type="ECO:0000256" key="2">
    <source>
        <dbReference type="ARBA" id="ARBA00004496"/>
    </source>
</evidence>
<dbReference type="FunFam" id="4.10.320.30:FF:000001">
    <property type="entry name" value="Myelin transcription factor 1-like, a"/>
    <property type="match status" value="7"/>
</dbReference>
<protein>
    <recommendedName>
        <fullName evidence="17">Myelin transcription factor 1 domain-containing protein</fullName>
    </recommendedName>
</protein>
<keyword evidence="11" id="KW-0238">DNA-binding</keyword>
<feature type="region of interest" description="Disordered" evidence="16">
    <location>
        <begin position="1585"/>
        <end position="1631"/>
    </location>
</feature>
<feature type="domain" description="Myelin transcription factor 1" evidence="17">
    <location>
        <begin position="683"/>
        <end position="738"/>
    </location>
</feature>
<dbReference type="PANTHER" id="PTHR10816">
    <property type="entry name" value="MYELIN TRANSCRIPTION FACTOR 1-RELATED"/>
    <property type="match status" value="1"/>
</dbReference>
<keyword evidence="12" id="KW-0804">Transcription</keyword>
<dbReference type="EMBL" id="JAINUF010000003">
    <property type="protein sequence ID" value="KAJ8370741.1"/>
    <property type="molecule type" value="Genomic_DNA"/>
</dbReference>
<dbReference type="GO" id="GO:0005634">
    <property type="term" value="C:nucleus"/>
    <property type="evidence" value="ECO:0007669"/>
    <property type="project" value="UniProtKB-SubCell"/>
</dbReference>
<evidence type="ECO:0000256" key="10">
    <source>
        <dbReference type="ARBA" id="ARBA00023015"/>
    </source>
</evidence>
<evidence type="ECO:0000256" key="16">
    <source>
        <dbReference type="SAM" id="MobiDB-lite"/>
    </source>
</evidence>
<keyword evidence="7" id="KW-0677">Repeat</keyword>
<keyword evidence="5" id="KW-0963">Cytoplasm</keyword>
<evidence type="ECO:0000313" key="19">
    <source>
        <dbReference type="Proteomes" id="UP001152622"/>
    </source>
</evidence>
<feature type="compositionally biased region" description="Acidic residues" evidence="16">
    <location>
        <begin position="148"/>
        <end position="176"/>
    </location>
</feature>
<dbReference type="Pfam" id="PF08474">
    <property type="entry name" value="MYT1"/>
    <property type="match status" value="2"/>
</dbReference>
<evidence type="ECO:0000256" key="6">
    <source>
        <dbReference type="ARBA" id="ARBA00022723"/>
    </source>
</evidence>
<feature type="compositionally biased region" description="Acidic residues" evidence="16">
    <location>
        <begin position="460"/>
        <end position="481"/>
    </location>
</feature>
<dbReference type="InterPro" id="IPR029063">
    <property type="entry name" value="SAM-dependent_MTases_sf"/>
</dbReference>
<comment type="subcellular location">
    <subcellularLocation>
        <location evidence="2">Cytoplasm</location>
    </subcellularLocation>
    <subcellularLocation>
        <location evidence="1">Nucleus</location>
    </subcellularLocation>
</comment>
<keyword evidence="19" id="KW-1185">Reference proteome</keyword>
<feature type="domain" description="Myelin transcription factor 1" evidence="17">
    <location>
        <begin position="756"/>
        <end position="910"/>
    </location>
</feature>
<feature type="compositionally biased region" description="Low complexity" evidence="16">
    <location>
        <begin position="811"/>
        <end position="831"/>
    </location>
</feature>
<evidence type="ECO:0000256" key="15">
    <source>
        <dbReference type="SAM" id="Coils"/>
    </source>
</evidence>
<evidence type="ECO:0000256" key="14">
    <source>
        <dbReference type="PROSITE-ProRule" id="PRU01143"/>
    </source>
</evidence>